<accession>A0A8J3W1H5</accession>
<organism evidence="1 2">
    <name type="scientific">Sphaerimonospora thailandensis</name>
    <dbReference type="NCBI Taxonomy" id="795644"/>
    <lineage>
        <taxon>Bacteria</taxon>
        <taxon>Bacillati</taxon>
        <taxon>Actinomycetota</taxon>
        <taxon>Actinomycetes</taxon>
        <taxon>Streptosporangiales</taxon>
        <taxon>Streptosporangiaceae</taxon>
        <taxon>Sphaerimonospora</taxon>
    </lineage>
</organism>
<dbReference type="InterPro" id="IPR026349">
    <property type="entry name" value="CHP04255"/>
</dbReference>
<dbReference type="RefSeq" id="WP_204017869.1">
    <property type="nucleotide sequence ID" value="NZ_BOOG01000047.1"/>
</dbReference>
<protein>
    <submittedName>
        <fullName evidence="1">Uncharacterized protein</fullName>
    </submittedName>
</protein>
<dbReference type="AlphaFoldDB" id="A0A8J3W1H5"/>
<comment type="caution">
    <text evidence="1">The sequence shown here is derived from an EMBL/GenBank/DDBJ whole genome shotgun (WGS) entry which is preliminary data.</text>
</comment>
<gene>
    <name evidence="1" type="ORF">Mth01_44530</name>
</gene>
<evidence type="ECO:0000313" key="2">
    <source>
        <dbReference type="Proteomes" id="UP000610966"/>
    </source>
</evidence>
<keyword evidence="2" id="KW-1185">Reference proteome</keyword>
<dbReference type="EMBL" id="BOOG01000047">
    <property type="protein sequence ID" value="GIH72200.1"/>
    <property type="molecule type" value="Genomic_DNA"/>
</dbReference>
<name>A0A8J3W1H5_9ACTN</name>
<reference evidence="1" key="1">
    <citation type="submission" date="2021-01" db="EMBL/GenBank/DDBJ databases">
        <title>Whole genome shotgun sequence of Sphaerimonospora thailandensis NBRC 107569.</title>
        <authorList>
            <person name="Komaki H."/>
            <person name="Tamura T."/>
        </authorList>
    </citation>
    <scope>NUCLEOTIDE SEQUENCE</scope>
    <source>
        <strain evidence="1">NBRC 107569</strain>
    </source>
</reference>
<dbReference type="NCBIfam" id="TIGR04255">
    <property type="entry name" value="sporadTIGR04255"/>
    <property type="match status" value="1"/>
</dbReference>
<sequence>MFDFLPYAEAVTLRHAPVQQVLAQVRFAQQLALGTPEGIAPVHEALVESYPRLLQEQEQVLTMTSSGVTTATRLQHRLTDLSQSWSAVIGPDHVTVETSAYTSWAALRERVEAALTAVNDSVHLRVRERIGLRYINHLAADADGTFIDRVRPELLGPASDPGWLPNLTTTLSQAIATDGPAQLLLRHGMSAEQFGSYLIDIDCVDGNAAPFSLEETLNYFDRMNDAGYRCFCWCVPETHRKQLVS</sequence>
<dbReference type="Proteomes" id="UP000610966">
    <property type="component" value="Unassembled WGS sequence"/>
</dbReference>
<proteinExistence type="predicted"/>
<evidence type="ECO:0000313" key="1">
    <source>
        <dbReference type="EMBL" id="GIH72200.1"/>
    </source>
</evidence>